<dbReference type="OrthoDB" id="1247164at2"/>
<name>A0A495IWP2_9SPHI</name>
<dbReference type="Proteomes" id="UP000268007">
    <property type="component" value="Unassembled WGS sequence"/>
</dbReference>
<organism evidence="2 3">
    <name type="scientific">Mucilaginibacter gracilis</name>
    <dbReference type="NCBI Taxonomy" id="423350"/>
    <lineage>
        <taxon>Bacteria</taxon>
        <taxon>Pseudomonadati</taxon>
        <taxon>Bacteroidota</taxon>
        <taxon>Sphingobacteriia</taxon>
        <taxon>Sphingobacteriales</taxon>
        <taxon>Sphingobacteriaceae</taxon>
        <taxon>Mucilaginibacter</taxon>
    </lineage>
</organism>
<keyword evidence="1" id="KW-0472">Membrane</keyword>
<sequence>MLTIKIDTTRIEITGKQIDKIIGTLSQHPSGLSPVQAVLIAASIGAISAILVQVVTYLLTTKKERKNLRIGLIAEERRISHLLKEYYKELVMYKVHKQYWFRVSELEGKFDNNTDSYKMHIARNEKSFETKTKISVITSEYFKTVTHYTILTGQNKFITQLLFDIQSFDPRSCSEFPRIALTKLRQAAKREEADLNKEYLYYSLCFDKINLEMLKK</sequence>
<accession>A0A495IWP2</accession>
<evidence type="ECO:0000256" key="1">
    <source>
        <dbReference type="SAM" id="Phobius"/>
    </source>
</evidence>
<proteinExistence type="predicted"/>
<protein>
    <submittedName>
        <fullName evidence="2">Uncharacterized protein</fullName>
    </submittedName>
</protein>
<keyword evidence="3" id="KW-1185">Reference proteome</keyword>
<reference evidence="2 3" key="1">
    <citation type="submission" date="2018-10" db="EMBL/GenBank/DDBJ databases">
        <title>Genomic Encyclopedia of Archaeal and Bacterial Type Strains, Phase II (KMG-II): from individual species to whole genera.</title>
        <authorList>
            <person name="Goeker M."/>
        </authorList>
    </citation>
    <scope>NUCLEOTIDE SEQUENCE [LARGE SCALE GENOMIC DNA]</scope>
    <source>
        <strain evidence="2 3">DSM 18602</strain>
    </source>
</reference>
<dbReference type="RefSeq" id="WP_121196021.1">
    <property type="nucleotide sequence ID" value="NZ_RBKU01000001.1"/>
</dbReference>
<comment type="caution">
    <text evidence="2">The sequence shown here is derived from an EMBL/GenBank/DDBJ whole genome shotgun (WGS) entry which is preliminary data.</text>
</comment>
<keyword evidence="1" id="KW-1133">Transmembrane helix</keyword>
<gene>
    <name evidence="2" type="ORF">BDD43_0385</name>
</gene>
<keyword evidence="1" id="KW-0812">Transmembrane</keyword>
<evidence type="ECO:0000313" key="2">
    <source>
        <dbReference type="EMBL" id="RKR80289.1"/>
    </source>
</evidence>
<dbReference type="AlphaFoldDB" id="A0A495IWP2"/>
<dbReference type="EMBL" id="RBKU01000001">
    <property type="protein sequence ID" value="RKR80289.1"/>
    <property type="molecule type" value="Genomic_DNA"/>
</dbReference>
<feature type="transmembrane region" description="Helical" evidence="1">
    <location>
        <begin position="35"/>
        <end position="59"/>
    </location>
</feature>
<evidence type="ECO:0000313" key="3">
    <source>
        <dbReference type="Proteomes" id="UP000268007"/>
    </source>
</evidence>